<dbReference type="InterPro" id="IPR006311">
    <property type="entry name" value="TAT_signal"/>
</dbReference>
<gene>
    <name evidence="4" type="ORF">CEE63_00725</name>
</gene>
<evidence type="ECO:0000313" key="5">
    <source>
        <dbReference type="Proteomes" id="UP000197090"/>
    </source>
</evidence>
<evidence type="ECO:0000259" key="3">
    <source>
        <dbReference type="Pfam" id="PF00144"/>
    </source>
</evidence>
<name>A0A246IFG5_STEMA</name>
<sequence length="572" mass="61662">MPGTLSRRTFLANAAAVPAATLMPTGVAAVTQPTVTTASLIDAERGVIRSAMDGSGIGAVAVCLVEGGQVRWTEGFGHVSGQGSVPVDASTMFSIQSTSKNFAAVAVLLAVQDGILDLDAPITRYLPSFTVRSRFEHAPQGRISLRLLLANRAGFTHEAPLGNNYEPASPGFDAHVRSISQTWLRFPVGTRYRYSNLGFDLAGHVLEQVAGISYPAWLQRRIFEPLGMHDSTADASVYLASKVRALGTQEGHTQVPPVTPLVVSGGVWTSAADMAKYLGFLLGGGRSGAQQLLEPRLWDEMHGFGLGGDYGLGVMRSERLYGSTPVRLLHHRGGGFGFGCVFTYCRQANAGFAAMFNRATSAGYGIGERLLDQLLSARFGPRQPRVPLSSLAPIRLTQDQMQQMAGSWIGRSGKAKIGVAGNGELQLHRGAHAEGTRFAAIDGDQLFTVDTDGEVATYRYHAATDMLPAYLECSNGEDGLDQNDPIDGPTGPQAPHWQPWLGRYRVDQWGKPSMFVVLEQRHGWLYIDGIRLVAEVEPGLLFTSDGEAVDFRGSQPTWRNLRLQRVAPVDQG</sequence>
<dbReference type="EMBL" id="NIVX01000006">
    <property type="protein sequence ID" value="OWQ78854.1"/>
    <property type="molecule type" value="Genomic_DNA"/>
</dbReference>
<evidence type="ECO:0000256" key="2">
    <source>
        <dbReference type="SAM" id="SignalP"/>
    </source>
</evidence>
<feature type="chain" id="PRO_5012376889" evidence="2">
    <location>
        <begin position="29"/>
        <end position="572"/>
    </location>
</feature>
<comment type="similarity">
    <text evidence="1">Belongs to the beta-lactamase family.</text>
</comment>
<dbReference type="SUPFAM" id="SSF56601">
    <property type="entry name" value="beta-lactamase/transpeptidase-like"/>
    <property type="match status" value="1"/>
</dbReference>
<accession>A0A246IFG5</accession>
<dbReference type="PANTHER" id="PTHR22935:SF95">
    <property type="entry name" value="BETA-LACTAMASE-LIKE 1-RELATED"/>
    <property type="match status" value="1"/>
</dbReference>
<dbReference type="Proteomes" id="UP000197090">
    <property type="component" value="Unassembled WGS sequence"/>
</dbReference>
<organism evidence="4 5">
    <name type="scientific">Stenotrophomonas maltophilia</name>
    <name type="common">Pseudomonas maltophilia</name>
    <name type="synonym">Xanthomonas maltophilia</name>
    <dbReference type="NCBI Taxonomy" id="40324"/>
    <lineage>
        <taxon>Bacteria</taxon>
        <taxon>Pseudomonadati</taxon>
        <taxon>Pseudomonadota</taxon>
        <taxon>Gammaproteobacteria</taxon>
        <taxon>Lysobacterales</taxon>
        <taxon>Lysobacteraceae</taxon>
        <taxon>Stenotrophomonas</taxon>
        <taxon>Stenotrophomonas maltophilia group</taxon>
    </lineage>
</organism>
<evidence type="ECO:0000313" key="4">
    <source>
        <dbReference type="EMBL" id="OWQ78854.1"/>
    </source>
</evidence>
<dbReference type="GO" id="GO:0016787">
    <property type="term" value="F:hydrolase activity"/>
    <property type="evidence" value="ECO:0007669"/>
    <property type="project" value="UniProtKB-KW"/>
</dbReference>
<feature type="signal peptide" evidence="2">
    <location>
        <begin position="1"/>
        <end position="28"/>
    </location>
</feature>
<feature type="domain" description="Beta-lactamase-related" evidence="3">
    <location>
        <begin position="47"/>
        <end position="370"/>
    </location>
</feature>
<dbReference type="InterPro" id="IPR001466">
    <property type="entry name" value="Beta-lactam-related"/>
</dbReference>
<reference evidence="4 5" key="1">
    <citation type="submission" date="2017-06" db="EMBL/GenBank/DDBJ databases">
        <authorList>
            <person name="Kim H.J."/>
            <person name="Triplett B.A."/>
        </authorList>
    </citation>
    <scope>NUCLEOTIDE SEQUENCE [LARGE SCALE GENOMIC DNA]</scope>
    <source>
        <strain evidence="4 5">594</strain>
    </source>
</reference>
<dbReference type="Pfam" id="PF00144">
    <property type="entry name" value="Beta-lactamase"/>
    <property type="match status" value="1"/>
</dbReference>
<keyword evidence="4" id="KW-0378">Hydrolase</keyword>
<dbReference type="AlphaFoldDB" id="A0A246IFG5"/>
<keyword evidence="2" id="KW-0732">Signal</keyword>
<dbReference type="PROSITE" id="PS51318">
    <property type="entry name" value="TAT"/>
    <property type="match status" value="1"/>
</dbReference>
<protein>
    <submittedName>
        <fullName evidence="4">Serine hydrolase</fullName>
    </submittedName>
</protein>
<dbReference type="PANTHER" id="PTHR22935">
    <property type="entry name" value="PENICILLIN-BINDING PROTEIN"/>
    <property type="match status" value="1"/>
</dbReference>
<evidence type="ECO:0000256" key="1">
    <source>
        <dbReference type="ARBA" id="ARBA00038473"/>
    </source>
</evidence>
<dbReference type="InterPro" id="IPR051478">
    <property type="entry name" value="Beta-lactamase-like_AB/R"/>
</dbReference>
<dbReference type="InterPro" id="IPR012338">
    <property type="entry name" value="Beta-lactam/transpept-like"/>
</dbReference>
<proteinExistence type="inferred from homology"/>
<comment type="caution">
    <text evidence="4">The sequence shown here is derived from an EMBL/GenBank/DDBJ whole genome shotgun (WGS) entry which is preliminary data.</text>
</comment>
<dbReference type="Gene3D" id="3.40.710.10">
    <property type="entry name" value="DD-peptidase/beta-lactamase superfamily"/>
    <property type="match status" value="1"/>
</dbReference>